<evidence type="ECO:0000313" key="1">
    <source>
        <dbReference type="EMBL" id="QTA91978.1"/>
    </source>
</evidence>
<accession>A0A975GTB9</accession>
<dbReference type="AlphaFoldDB" id="A0A975GTB9"/>
<reference evidence="1" key="1">
    <citation type="journal article" date="2021" name="Microb. Physiol.">
        <title>Proteogenomic Insights into the Physiology of Marine, Sulfate-Reducing, Filamentous Desulfonema limicola and Desulfonema magnum.</title>
        <authorList>
            <person name="Schnaars V."/>
            <person name="Wohlbrand L."/>
            <person name="Scheve S."/>
            <person name="Hinrichs C."/>
            <person name="Reinhardt R."/>
            <person name="Rabus R."/>
        </authorList>
    </citation>
    <scope>NUCLEOTIDE SEQUENCE</scope>
    <source>
        <strain evidence="1">4be13</strain>
    </source>
</reference>
<sequence>MGSQSEFVLIDTNIFVIDLRYKRDVHYNKNSEFLTLMAQNGKGLTTVVNLLELCGILSFNLSERQLYELWFCFADKYNITVFPGADIRSDFPNLKVNEIFELLKKRTSFGDALMIALAKKYLPFVPTMVTWDSGHFKNKFPGTILTPEEFLER</sequence>
<proteinExistence type="predicted"/>
<dbReference type="RefSeq" id="WP_207679531.1">
    <property type="nucleotide sequence ID" value="NZ_CP061800.1"/>
</dbReference>
<protein>
    <submittedName>
        <fullName evidence="1">PIN domain-containing protein</fullName>
    </submittedName>
</protein>
<dbReference type="EMBL" id="CP061800">
    <property type="protein sequence ID" value="QTA91978.1"/>
    <property type="molecule type" value="Genomic_DNA"/>
</dbReference>
<organism evidence="1 2">
    <name type="scientific">Desulfonema magnum</name>
    <dbReference type="NCBI Taxonomy" id="45655"/>
    <lineage>
        <taxon>Bacteria</taxon>
        <taxon>Pseudomonadati</taxon>
        <taxon>Thermodesulfobacteriota</taxon>
        <taxon>Desulfobacteria</taxon>
        <taxon>Desulfobacterales</taxon>
        <taxon>Desulfococcaceae</taxon>
        <taxon>Desulfonema</taxon>
    </lineage>
</organism>
<dbReference type="Gene3D" id="3.40.50.1010">
    <property type="entry name" value="5'-nuclease"/>
    <property type="match status" value="1"/>
</dbReference>
<dbReference type="InterPro" id="IPR029060">
    <property type="entry name" value="PIN-like_dom_sf"/>
</dbReference>
<keyword evidence="2" id="KW-1185">Reference proteome</keyword>
<evidence type="ECO:0000313" key="2">
    <source>
        <dbReference type="Proteomes" id="UP000663722"/>
    </source>
</evidence>
<dbReference type="SUPFAM" id="SSF88723">
    <property type="entry name" value="PIN domain-like"/>
    <property type="match status" value="1"/>
</dbReference>
<dbReference type="Proteomes" id="UP000663722">
    <property type="component" value="Chromosome"/>
</dbReference>
<gene>
    <name evidence="1" type="ORF">dnm_080510</name>
</gene>
<dbReference type="CDD" id="cd09854">
    <property type="entry name" value="PIN_VapC-like"/>
    <property type="match status" value="1"/>
</dbReference>
<name>A0A975GTB9_9BACT</name>
<dbReference type="KEGG" id="dmm:dnm_080510"/>